<dbReference type="PANTHER" id="PTHR38011">
    <property type="entry name" value="DIHYDROFOLATE REDUCTASE FAMILY PROTEIN (AFU_ORTHOLOGUE AFUA_8G06820)"/>
    <property type="match status" value="1"/>
</dbReference>
<reference evidence="2" key="1">
    <citation type="submission" date="2022-06" db="EMBL/GenBank/DDBJ databases">
        <title>Ornithinimicrobium HY1793.</title>
        <authorList>
            <person name="Huang Y."/>
        </authorList>
    </citation>
    <scope>NUCLEOTIDE SEQUENCE</scope>
    <source>
        <strain evidence="2">HY1793</strain>
    </source>
</reference>
<keyword evidence="3" id="KW-1185">Reference proteome</keyword>
<dbReference type="EMBL" id="CP099489">
    <property type="protein sequence ID" value="USQ81719.1"/>
    <property type="molecule type" value="Genomic_DNA"/>
</dbReference>
<organism evidence="2 3">
    <name type="scientific">Ornithinimicrobium faecis</name>
    <dbReference type="NCBI Taxonomy" id="2934158"/>
    <lineage>
        <taxon>Bacteria</taxon>
        <taxon>Bacillati</taxon>
        <taxon>Actinomycetota</taxon>
        <taxon>Actinomycetes</taxon>
        <taxon>Micrococcales</taxon>
        <taxon>Ornithinimicrobiaceae</taxon>
        <taxon>Ornithinimicrobium</taxon>
    </lineage>
</organism>
<evidence type="ECO:0000313" key="2">
    <source>
        <dbReference type="EMBL" id="USQ81719.1"/>
    </source>
</evidence>
<evidence type="ECO:0000259" key="1">
    <source>
        <dbReference type="Pfam" id="PF01872"/>
    </source>
</evidence>
<evidence type="ECO:0000313" key="3">
    <source>
        <dbReference type="Proteomes" id="UP001056455"/>
    </source>
</evidence>
<feature type="domain" description="Bacterial bifunctional deaminase-reductase C-terminal" evidence="1">
    <location>
        <begin position="12"/>
        <end position="163"/>
    </location>
</feature>
<dbReference type="Gene3D" id="3.40.430.10">
    <property type="entry name" value="Dihydrofolate Reductase, subunit A"/>
    <property type="match status" value="1"/>
</dbReference>
<dbReference type="InterPro" id="IPR050765">
    <property type="entry name" value="Riboflavin_Biosynth_HTPR"/>
</dbReference>
<dbReference type="InterPro" id="IPR024072">
    <property type="entry name" value="DHFR-like_dom_sf"/>
</dbReference>
<gene>
    <name evidence="2" type="ORF">NF556_08760</name>
</gene>
<name>A0ABY4YY85_9MICO</name>
<dbReference type="RefSeq" id="WP_252595255.1">
    <property type="nucleotide sequence ID" value="NZ_CP099489.1"/>
</dbReference>
<dbReference type="Pfam" id="PF01872">
    <property type="entry name" value="RibD_C"/>
    <property type="match status" value="1"/>
</dbReference>
<dbReference type="SUPFAM" id="SSF53597">
    <property type="entry name" value="Dihydrofolate reductase-like"/>
    <property type="match status" value="1"/>
</dbReference>
<proteinExistence type="predicted"/>
<dbReference type="InterPro" id="IPR002734">
    <property type="entry name" value="RibDG_C"/>
</dbReference>
<protein>
    <submittedName>
        <fullName evidence="2">Dihydrofolate reductase family protein</fullName>
    </submittedName>
</protein>
<accession>A0ABY4YY85</accession>
<sequence length="183" mass="19341">MITKEEVPMAALLYSATMSLDGFIAGPGGDMGWLNRHLGPPSPALEALPSQTGCLLIGGRTFRGDDPNAGTDSEGAFEGEYAGPSVVLTRTPPAESVPGVEFETDLVRAVERSRELAGERYVNVLGAATAQACLRAGLLDEILLCVTPVLLGGGTRAFEPNDLGEVGLEPLPDTGELWFRMRR</sequence>
<dbReference type="PANTHER" id="PTHR38011:SF11">
    <property type="entry name" value="2,5-DIAMINO-6-RIBOSYLAMINO-4(3H)-PYRIMIDINONE 5'-PHOSPHATE REDUCTASE"/>
    <property type="match status" value="1"/>
</dbReference>
<dbReference type="Proteomes" id="UP001056455">
    <property type="component" value="Chromosome"/>
</dbReference>